<dbReference type="AlphaFoldDB" id="A0A9W7WBC9"/>
<keyword evidence="5 9" id="KW-0964">Secreted</keyword>
<feature type="signal peptide" evidence="9">
    <location>
        <begin position="1"/>
        <end position="23"/>
    </location>
</feature>
<dbReference type="PANTHER" id="PTHR12015:SF190">
    <property type="entry name" value="C-C MOTIF CHEMOKINE"/>
    <property type="match status" value="1"/>
</dbReference>
<dbReference type="GO" id="GO:0008009">
    <property type="term" value="F:chemokine activity"/>
    <property type="evidence" value="ECO:0007669"/>
    <property type="project" value="InterPro"/>
</dbReference>
<accession>A0A9W7WBC9</accession>
<keyword evidence="12" id="KW-1185">Reference proteome</keyword>
<evidence type="ECO:0000256" key="3">
    <source>
        <dbReference type="ARBA" id="ARBA00022500"/>
    </source>
</evidence>
<dbReference type="InterPro" id="IPR039809">
    <property type="entry name" value="Chemokine_b/g/d"/>
</dbReference>
<keyword evidence="7" id="KW-1015">Disulfide bond</keyword>
<evidence type="ECO:0000259" key="10">
    <source>
        <dbReference type="SMART" id="SM00199"/>
    </source>
</evidence>
<keyword evidence="4 9" id="KW-0202">Cytokine</keyword>
<dbReference type="GO" id="GO:0005615">
    <property type="term" value="C:extracellular space"/>
    <property type="evidence" value="ECO:0007669"/>
    <property type="project" value="UniProtKB-KW"/>
</dbReference>
<evidence type="ECO:0000256" key="7">
    <source>
        <dbReference type="ARBA" id="ARBA00023157"/>
    </source>
</evidence>
<evidence type="ECO:0000313" key="11">
    <source>
        <dbReference type="EMBL" id="KAI7792604.1"/>
    </source>
</evidence>
<comment type="caution">
    <text evidence="11">The sequence shown here is derived from an EMBL/GenBank/DDBJ whole genome shotgun (WGS) entry which is preliminary data.</text>
</comment>
<dbReference type="PANTHER" id="PTHR12015">
    <property type="entry name" value="SMALL INDUCIBLE CYTOKINE A"/>
    <property type="match status" value="1"/>
</dbReference>
<gene>
    <name evidence="11" type="ORF">IRJ41_018987</name>
</gene>
<comment type="subcellular location">
    <subcellularLocation>
        <location evidence="1 9">Secreted</location>
    </subcellularLocation>
</comment>
<evidence type="ECO:0000256" key="4">
    <source>
        <dbReference type="ARBA" id="ARBA00022514"/>
    </source>
</evidence>
<evidence type="ECO:0000313" key="12">
    <source>
        <dbReference type="Proteomes" id="UP001059041"/>
    </source>
</evidence>
<proteinExistence type="inferred from homology"/>
<feature type="chain" id="PRO_5041015074" description="C-C motif chemokine" evidence="9">
    <location>
        <begin position="24"/>
        <end position="96"/>
    </location>
</feature>
<dbReference type="GO" id="GO:0006954">
    <property type="term" value="P:inflammatory response"/>
    <property type="evidence" value="ECO:0007669"/>
    <property type="project" value="UniProtKB-KW"/>
</dbReference>
<protein>
    <recommendedName>
        <fullName evidence="9">C-C motif chemokine</fullName>
    </recommendedName>
</protein>
<organism evidence="11 12">
    <name type="scientific">Triplophysa rosa</name>
    <name type="common">Cave loach</name>
    <dbReference type="NCBI Taxonomy" id="992332"/>
    <lineage>
        <taxon>Eukaryota</taxon>
        <taxon>Metazoa</taxon>
        <taxon>Chordata</taxon>
        <taxon>Craniata</taxon>
        <taxon>Vertebrata</taxon>
        <taxon>Euteleostomi</taxon>
        <taxon>Actinopterygii</taxon>
        <taxon>Neopterygii</taxon>
        <taxon>Teleostei</taxon>
        <taxon>Ostariophysi</taxon>
        <taxon>Cypriniformes</taxon>
        <taxon>Nemacheilidae</taxon>
        <taxon>Triplophysa</taxon>
    </lineage>
</organism>
<evidence type="ECO:0000256" key="2">
    <source>
        <dbReference type="ARBA" id="ARBA00010868"/>
    </source>
</evidence>
<evidence type="ECO:0000256" key="5">
    <source>
        <dbReference type="ARBA" id="ARBA00022525"/>
    </source>
</evidence>
<dbReference type="GO" id="GO:0006955">
    <property type="term" value="P:immune response"/>
    <property type="evidence" value="ECO:0007669"/>
    <property type="project" value="InterPro"/>
</dbReference>
<dbReference type="InterPro" id="IPR000827">
    <property type="entry name" value="Chemokine_CC_CS"/>
</dbReference>
<dbReference type="InterPro" id="IPR001811">
    <property type="entry name" value="Chemokine_IL8-like_dom"/>
</dbReference>
<dbReference type="PROSITE" id="PS00472">
    <property type="entry name" value="SMALL_CYTOKINES_CC"/>
    <property type="match status" value="1"/>
</dbReference>
<evidence type="ECO:0000256" key="6">
    <source>
        <dbReference type="ARBA" id="ARBA00022729"/>
    </source>
</evidence>
<dbReference type="SMART" id="SM00199">
    <property type="entry name" value="SCY"/>
    <property type="match status" value="1"/>
</dbReference>
<dbReference type="Proteomes" id="UP001059041">
    <property type="component" value="Linkage Group LG23"/>
</dbReference>
<dbReference type="EMBL" id="JAFHDT010000023">
    <property type="protein sequence ID" value="KAI7792604.1"/>
    <property type="molecule type" value="Genomic_DNA"/>
</dbReference>
<feature type="domain" description="Chemokine interleukin-8-like" evidence="10">
    <location>
        <begin position="23"/>
        <end position="83"/>
    </location>
</feature>
<name>A0A9W7WBC9_TRIRA</name>
<dbReference type="SUPFAM" id="SSF54117">
    <property type="entry name" value="Interleukin 8-like chemokines"/>
    <property type="match status" value="1"/>
</dbReference>
<dbReference type="Pfam" id="PF00048">
    <property type="entry name" value="IL8"/>
    <property type="match status" value="1"/>
</dbReference>
<keyword evidence="8" id="KW-0395">Inflammatory response</keyword>
<keyword evidence="6 9" id="KW-0732">Signal</keyword>
<evidence type="ECO:0000256" key="8">
    <source>
        <dbReference type="ARBA" id="ARBA00023198"/>
    </source>
</evidence>
<dbReference type="Gene3D" id="2.40.50.40">
    <property type="match status" value="1"/>
</dbReference>
<reference evidence="11" key="1">
    <citation type="submission" date="2021-02" db="EMBL/GenBank/DDBJ databases">
        <title>Comparative genomics reveals that relaxation of natural selection precedes convergent phenotypic evolution of cavefish.</title>
        <authorList>
            <person name="Peng Z."/>
        </authorList>
    </citation>
    <scope>NUCLEOTIDE SEQUENCE</scope>
    <source>
        <tissue evidence="11">Muscle</tissue>
    </source>
</reference>
<evidence type="ECO:0000256" key="1">
    <source>
        <dbReference type="ARBA" id="ARBA00004613"/>
    </source>
</evidence>
<dbReference type="InterPro" id="IPR036048">
    <property type="entry name" value="Interleukin_8-like_sf"/>
</dbReference>
<comment type="similarity">
    <text evidence="2 9">Belongs to the intercrine beta (chemokine CC) family.</text>
</comment>
<evidence type="ECO:0000256" key="9">
    <source>
        <dbReference type="RuleBase" id="RU361150"/>
    </source>
</evidence>
<sequence length="96" mass="11138">MVNIKICTLCLLLFGLFSTEIEAARCCLNYRKSPIDCRNMKGYYIQDITKRCDIPAIVFQTMTGRLICADPKENWTQKRVSCLKMKAERMKTGNMF</sequence>
<keyword evidence="3 9" id="KW-0145">Chemotaxis</keyword>
<dbReference type="FunFam" id="2.40.50.40:FF:000012">
    <property type="entry name" value="C-C motif chemokine"/>
    <property type="match status" value="1"/>
</dbReference>
<dbReference type="OrthoDB" id="8870994at2759"/>